<evidence type="ECO:0000313" key="1">
    <source>
        <dbReference type="EMBL" id="EGD58395.1"/>
    </source>
</evidence>
<dbReference type="GO" id="GO:0016491">
    <property type="term" value="F:oxidoreductase activity"/>
    <property type="evidence" value="ECO:0007669"/>
    <property type="project" value="TreeGrafter"/>
</dbReference>
<keyword evidence="2" id="KW-1185">Reference proteome</keyword>
<dbReference type="GO" id="GO:0005737">
    <property type="term" value="C:cytoplasm"/>
    <property type="evidence" value="ECO:0007669"/>
    <property type="project" value="TreeGrafter"/>
</dbReference>
<dbReference type="InterPro" id="IPR036291">
    <property type="entry name" value="NAD(P)-bd_dom_sf"/>
</dbReference>
<sequence length="237" mass="25211">MSCAVIFGASGGIGGKLAAQLAASGRYEQVYAGGRRSIAPQSGIVPFVYDLTEEASIVEAVAGFESAPELVLVSSGLLHDPAQGIAPEKTLRHIDTTTMAHLFAINTIGPALIAKHVLPRLQRHRRSVFAVLSARVGSIGDNRLGGWHSYRAAKAALNMLVVNFAIEMARTHPHAIVVALHPGTVATELSAPFRAGVPPEKLFTPQVSAEHLLQVIDTLSPEDNGGFFAWDGQRLPW</sequence>
<accession>F1Z9B0</accession>
<dbReference type="RefSeq" id="WP_008066859.1">
    <property type="nucleotide sequence ID" value="NZ_AQWK01000002.1"/>
</dbReference>
<dbReference type="PANTHER" id="PTHR43544">
    <property type="entry name" value="SHORT-CHAIN DEHYDROGENASE/REDUCTASE"/>
    <property type="match status" value="1"/>
</dbReference>
<protein>
    <submittedName>
        <fullName evidence="1">Short-chain dehydrogenase/reductase SDR</fullName>
    </submittedName>
</protein>
<evidence type="ECO:0000313" key="2">
    <source>
        <dbReference type="Proteomes" id="UP000004728"/>
    </source>
</evidence>
<dbReference type="EMBL" id="AEWJ01000041">
    <property type="protein sequence ID" value="EGD58395.1"/>
    <property type="molecule type" value="Genomic_DNA"/>
</dbReference>
<dbReference type="STRING" id="983920.Y88_0450"/>
<dbReference type="InParanoid" id="F1Z9B0"/>
<dbReference type="CDD" id="cd05325">
    <property type="entry name" value="carb_red_sniffer_like_SDR_c"/>
    <property type="match status" value="1"/>
</dbReference>
<comment type="caution">
    <text evidence="1">The sequence shown here is derived from an EMBL/GenBank/DDBJ whole genome shotgun (WGS) entry which is preliminary data.</text>
</comment>
<gene>
    <name evidence="1" type="ORF">Y88_0450</name>
</gene>
<dbReference type="Pfam" id="PF00106">
    <property type="entry name" value="adh_short"/>
    <property type="match status" value="1"/>
</dbReference>
<dbReference type="InterPro" id="IPR002347">
    <property type="entry name" value="SDR_fam"/>
</dbReference>
<dbReference type="PRINTS" id="PR00081">
    <property type="entry name" value="GDHRDH"/>
</dbReference>
<dbReference type="OrthoDB" id="9785826at2"/>
<name>F1Z9B0_9SPHN</name>
<dbReference type="SUPFAM" id="SSF51735">
    <property type="entry name" value="NAD(P)-binding Rossmann-fold domains"/>
    <property type="match status" value="1"/>
</dbReference>
<dbReference type="Proteomes" id="UP000004728">
    <property type="component" value="Unassembled WGS sequence"/>
</dbReference>
<dbReference type="AlphaFoldDB" id="F1Z9B0"/>
<dbReference type="PANTHER" id="PTHR43544:SF12">
    <property type="entry name" value="NAD(P)-BINDING ROSSMANN-FOLD SUPERFAMILY PROTEIN"/>
    <property type="match status" value="1"/>
</dbReference>
<dbReference type="HOGENOM" id="CLU_010194_9_7_5"/>
<reference evidence="1 2" key="1">
    <citation type="journal article" date="2012" name="J. Bacteriol.">
        <title>Draft Genome Sequence of Novosphingobium nitrogenifigens Y88T.</title>
        <authorList>
            <person name="Strabala T.J."/>
            <person name="Macdonald L."/>
            <person name="Liu V."/>
            <person name="Smit A.M."/>
        </authorList>
    </citation>
    <scope>NUCLEOTIDE SEQUENCE [LARGE SCALE GENOMIC DNA]</scope>
    <source>
        <strain evidence="1 2">DSM 19370</strain>
    </source>
</reference>
<organism evidence="1 2">
    <name type="scientific">Novosphingobium nitrogenifigens DSM 19370</name>
    <dbReference type="NCBI Taxonomy" id="983920"/>
    <lineage>
        <taxon>Bacteria</taxon>
        <taxon>Pseudomonadati</taxon>
        <taxon>Pseudomonadota</taxon>
        <taxon>Alphaproteobacteria</taxon>
        <taxon>Sphingomonadales</taxon>
        <taxon>Sphingomonadaceae</taxon>
        <taxon>Novosphingobium</taxon>
    </lineage>
</organism>
<proteinExistence type="predicted"/>
<dbReference type="Gene3D" id="3.40.50.720">
    <property type="entry name" value="NAD(P)-binding Rossmann-like Domain"/>
    <property type="match status" value="1"/>
</dbReference>
<dbReference type="eggNOG" id="COG1028">
    <property type="taxonomic scope" value="Bacteria"/>
</dbReference>
<dbReference type="InterPro" id="IPR051468">
    <property type="entry name" value="Fungal_SecMetab_SDRs"/>
</dbReference>